<feature type="region of interest" description="Disordered" evidence="1">
    <location>
        <begin position="1"/>
        <end position="33"/>
    </location>
</feature>
<accession>A0A5B7J4V4</accession>
<evidence type="ECO:0000313" key="2">
    <source>
        <dbReference type="EMBL" id="MPC89795.1"/>
    </source>
</evidence>
<comment type="caution">
    <text evidence="2">The sequence shown here is derived from an EMBL/GenBank/DDBJ whole genome shotgun (WGS) entry which is preliminary data.</text>
</comment>
<evidence type="ECO:0000313" key="3">
    <source>
        <dbReference type="Proteomes" id="UP000324222"/>
    </source>
</evidence>
<reference evidence="2 3" key="1">
    <citation type="submission" date="2019-05" db="EMBL/GenBank/DDBJ databases">
        <title>Another draft genome of Portunus trituberculatus and its Hox gene families provides insights of decapod evolution.</title>
        <authorList>
            <person name="Jeong J.-H."/>
            <person name="Song I."/>
            <person name="Kim S."/>
            <person name="Choi T."/>
            <person name="Kim D."/>
            <person name="Ryu S."/>
            <person name="Kim W."/>
        </authorList>
    </citation>
    <scope>NUCLEOTIDE SEQUENCE [LARGE SCALE GENOMIC DNA]</scope>
    <source>
        <tissue evidence="2">Muscle</tissue>
    </source>
</reference>
<evidence type="ECO:0000256" key="1">
    <source>
        <dbReference type="SAM" id="MobiDB-lite"/>
    </source>
</evidence>
<proteinExistence type="predicted"/>
<gene>
    <name evidence="2" type="ORF">E2C01_084755</name>
</gene>
<keyword evidence="3" id="KW-1185">Reference proteome</keyword>
<dbReference type="EMBL" id="VSRR010082210">
    <property type="protein sequence ID" value="MPC89795.1"/>
    <property type="molecule type" value="Genomic_DNA"/>
</dbReference>
<protein>
    <submittedName>
        <fullName evidence="2">Uncharacterized protein</fullName>
    </submittedName>
</protein>
<sequence length="81" mass="9061">MKARSANVEHNTRHKHGTSLHDTTTKTRLLPPCVTPHRDEVTAIGLHLASCSLQPSTHHVTLGKEHLPTHSFRQHNDSYAL</sequence>
<dbReference type="Proteomes" id="UP000324222">
    <property type="component" value="Unassembled WGS sequence"/>
</dbReference>
<dbReference type="AlphaFoldDB" id="A0A5B7J4V4"/>
<name>A0A5B7J4V4_PORTR</name>
<organism evidence="2 3">
    <name type="scientific">Portunus trituberculatus</name>
    <name type="common">Swimming crab</name>
    <name type="synonym">Neptunus trituberculatus</name>
    <dbReference type="NCBI Taxonomy" id="210409"/>
    <lineage>
        <taxon>Eukaryota</taxon>
        <taxon>Metazoa</taxon>
        <taxon>Ecdysozoa</taxon>
        <taxon>Arthropoda</taxon>
        <taxon>Crustacea</taxon>
        <taxon>Multicrustacea</taxon>
        <taxon>Malacostraca</taxon>
        <taxon>Eumalacostraca</taxon>
        <taxon>Eucarida</taxon>
        <taxon>Decapoda</taxon>
        <taxon>Pleocyemata</taxon>
        <taxon>Brachyura</taxon>
        <taxon>Eubrachyura</taxon>
        <taxon>Portunoidea</taxon>
        <taxon>Portunidae</taxon>
        <taxon>Portuninae</taxon>
        <taxon>Portunus</taxon>
    </lineage>
</organism>